<evidence type="ECO:0000313" key="10">
    <source>
        <dbReference type="Proteomes" id="UP001321766"/>
    </source>
</evidence>
<dbReference type="PROSITE" id="PS00761">
    <property type="entry name" value="SPASE_I_3"/>
    <property type="match status" value="1"/>
</dbReference>
<feature type="compositionally biased region" description="Polar residues" evidence="7">
    <location>
        <begin position="259"/>
        <end position="269"/>
    </location>
</feature>
<evidence type="ECO:0000313" key="9">
    <source>
        <dbReference type="EMBL" id="BDR53472.1"/>
    </source>
</evidence>
<evidence type="ECO:0000256" key="4">
    <source>
        <dbReference type="ARBA" id="ARBA00013208"/>
    </source>
</evidence>
<feature type="region of interest" description="Disordered" evidence="7">
    <location>
        <begin position="248"/>
        <end position="269"/>
    </location>
</feature>
<keyword evidence="5 6" id="KW-0378">Hydrolase</keyword>
<proteinExistence type="inferred from homology"/>
<dbReference type="PANTHER" id="PTHR43390">
    <property type="entry name" value="SIGNAL PEPTIDASE I"/>
    <property type="match status" value="1"/>
</dbReference>
<gene>
    <name evidence="9" type="ORF">KIM372_13790</name>
</gene>
<dbReference type="InterPro" id="IPR019533">
    <property type="entry name" value="Peptidase_S26"/>
</dbReference>
<name>A0ABM8B996_9BIFI</name>
<accession>A0ABM8B996</accession>
<reference evidence="9 10" key="1">
    <citation type="journal article" date="2023" name="Microbiol. Spectr.">
        <title>Symbiosis of Carpenter Bees with Uncharacterized Lactic Acid Bacteria Showing NAD Auxotrophy.</title>
        <authorList>
            <person name="Kawasaki S."/>
            <person name="Ozawa K."/>
            <person name="Mori T."/>
            <person name="Yamamoto A."/>
            <person name="Ito M."/>
            <person name="Ohkuma M."/>
            <person name="Sakamoto M."/>
            <person name="Matsutani M."/>
        </authorList>
    </citation>
    <scope>NUCLEOTIDE SEQUENCE [LARGE SCALE GENOMIC DNA]</scope>
    <source>
        <strain evidence="9 10">Kim37-2</strain>
    </source>
</reference>
<dbReference type="Pfam" id="PF10502">
    <property type="entry name" value="Peptidase_S26"/>
    <property type="match status" value="1"/>
</dbReference>
<dbReference type="Gene3D" id="2.10.109.10">
    <property type="entry name" value="Umud Fragment, subunit A"/>
    <property type="match status" value="1"/>
</dbReference>
<evidence type="ECO:0000256" key="2">
    <source>
        <dbReference type="ARBA" id="ARBA00004401"/>
    </source>
</evidence>
<keyword evidence="6" id="KW-0645">Protease</keyword>
<keyword evidence="10" id="KW-1185">Reference proteome</keyword>
<keyword evidence="6" id="KW-1133">Transmembrane helix</keyword>
<evidence type="ECO:0000259" key="8">
    <source>
        <dbReference type="Pfam" id="PF10502"/>
    </source>
</evidence>
<dbReference type="Proteomes" id="UP001321766">
    <property type="component" value="Chromosome"/>
</dbReference>
<comment type="subcellular location">
    <subcellularLocation>
        <location evidence="2">Cell membrane</location>
        <topology evidence="2">Single-pass type II membrane protein</topology>
    </subcellularLocation>
    <subcellularLocation>
        <location evidence="6">Membrane</location>
        <topology evidence="6">Single-pass type II membrane protein</topology>
    </subcellularLocation>
</comment>
<comment type="similarity">
    <text evidence="3 6">Belongs to the peptidase S26 family.</text>
</comment>
<evidence type="ECO:0000256" key="1">
    <source>
        <dbReference type="ARBA" id="ARBA00000677"/>
    </source>
</evidence>
<dbReference type="PANTHER" id="PTHR43390:SF1">
    <property type="entry name" value="CHLOROPLAST PROCESSING PEPTIDASE"/>
    <property type="match status" value="1"/>
</dbReference>
<comment type="catalytic activity">
    <reaction evidence="1 6">
        <text>Cleavage of hydrophobic, N-terminal signal or leader sequences from secreted and periplasmic proteins.</text>
        <dbReference type="EC" id="3.4.21.89"/>
    </reaction>
</comment>
<evidence type="ECO:0000256" key="5">
    <source>
        <dbReference type="ARBA" id="ARBA00022801"/>
    </source>
</evidence>
<dbReference type="CDD" id="cd06530">
    <property type="entry name" value="S26_SPase_I"/>
    <property type="match status" value="1"/>
</dbReference>
<organism evidence="9 10">
    <name type="scientific">Bombiscardovia nodaiensis</name>
    <dbReference type="NCBI Taxonomy" id="2932181"/>
    <lineage>
        <taxon>Bacteria</taxon>
        <taxon>Bacillati</taxon>
        <taxon>Actinomycetota</taxon>
        <taxon>Actinomycetes</taxon>
        <taxon>Bifidobacteriales</taxon>
        <taxon>Bifidobacteriaceae</taxon>
        <taxon>Bombiscardovia</taxon>
    </lineage>
</organism>
<dbReference type="InterPro" id="IPR036286">
    <property type="entry name" value="LexA/Signal_pep-like_sf"/>
</dbReference>
<dbReference type="NCBIfam" id="TIGR02227">
    <property type="entry name" value="sigpep_I_bact"/>
    <property type="match status" value="1"/>
</dbReference>
<keyword evidence="6" id="KW-0472">Membrane</keyword>
<dbReference type="PRINTS" id="PR00727">
    <property type="entry name" value="LEADERPTASE"/>
</dbReference>
<feature type="region of interest" description="Disordered" evidence="7">
    <location>
        <begin position="1"/>
        <end position="21"/>
    </location>
</feature>
<evidence type="ECO:0000256" key="3">
    <source>
        <dbReference type="ARBA" id="ARBA00009370"/>
    </source>
</evidence>
<dbReference type="SUPFAM" id="SSF51306">
    <property type="entry name" value="LexA/Signal peptidase"/>
    <property type="match status" value="1"/>
</dbReference>
<feature type="transmembrane region" description="Helical" evidence="6">
    <location>
        <begin position="54"/>
        <end position="76"/>
    </location>
</feature>
<evidence type="ECO:0000256" key="6">
    <source>
        <dbReference type="RuleBase" id="RU362042"/>
    </source>
</evidence>
<dbReference type="InterPro" id="IPR019758">
    <property type="entry name" value="Pept_S26A_signal_pept_1_CS"/>
</dbReference>
<dbReference type="EC" id="3.4.21.89" evidence="4 6"/>
<sequence length="269" mass="29618">MRQTDDSHRSRGSAREARVRPNSGDDIRQVFAEHPRHASRMLLSIGARYETSEVIVHMLLACLLPILLVLVARIFFFGQYSIPSGSMEDTLAVHDRVFTTQKLTLNLGNLQRGDVIVFHDPAGWLGAESSESNDNDDFLIKRLIGLPGDHVQCEGNGKPILINGQAVNESSYLKPGVSPSAFPFDVHVPAGHLFVLGDNRANSADSRYHQTDGADGMVPVANVAGVALVTCWPVSHWRRLDRQHEPFANVPDVARDQEQSQQTRAGGVR</sequence>
<dbReference type="InterPro" id="IPR000223">
    <property type="entry name" value="Pept_S26A_signal_pept_1"/>
</dbReference>
<protein>
    <recommendedName>
        <fullName evidence="4 6">Signal peptidase I</fullName>
        <ecNumber evidence="4 6">3.4.21.89</ecNumber>
    </recommendedName>
</protein>
<evidence type="ECO:0000256" key="7">
    <source>
        <dbReference type="SAM" id="MobiDB-lite"/>
    </source>
</evidence>
<dbReference type="EMBL" id="AP026798">
    <property type="protein sequence ID" value="BDR53472.1"/>
    <property type="molecule type" value="Genomic_DNA"/>
</dbReference>
<feature type="domain" description="Peptidase S26" evidence="8">
    <location>
        <begin position="57"/>
        <end position="232"/>
    </location>
</feature>
<keyword evidence="6" id="KW-0812">Transmembrane</keyword>